<gene>
    <name evidence="19" type="ORF">H8L32_22655</name>
</gene>
<dbReference type="Pfam" id="PF07715">
    <property type="entry name" value="Plug"/>
    <property type="match status" value="1"/>
</dbReference>
<evidence type="ECO:0000313" key="20">
    <source>
        <dbReference type="Proteomes" id="UP000650424"/>
    </source>
</evidence>
<dbReference type="InterPro" id="IPR012910">
    <property type="entry name" value="Plug_dom"/>
</dbReference>
<keyword evidence="7 16" id="KW-0732">Signal</keyword>
<keyword evidence="12 19" id="KW-0675">Receptor</keyword>
<dbReference type="PANTHER" id="PTHR32552:SF89">
    <property type="entry name" value="CATECHOLATE SIDEROPHORE RECEPTOR FIU"/>
    <property type="match status" value="1"/>
</dbReference>
<keyword evidence="9" id="KW-0406">Ion transport</keyword>
<evidence type="ECO:0000256" key="5">
    <source>
        <dbReference type="ARBA" id="ARBA00022496"/>
    </source>
</evidence>
<accession>A0ABR6ZWN4</accession>
<dbReference type="Gene3D" id="2.170.130.10">
    <property type="entry name" value="TonB-dependent receptor, plug domain"/>
    <property type="match status" value="1"/>
</dbReference>
<evidence type="ECO:0000256" key="13">
    <source>
        <dbReference type="ARBA" id="ARBA00023237"/>
    </source>
</evidence>
<keyword evidence="20" id="KW-1185">Reference proteome</keyword>
<keyword evidence="8" id="KW-0408">Iron</keyword>
<dbReference type="InterPro" id="IPR036942">
    <property type="entry name" value="Beta-barrel_TonB_sf"/>
</dbReference>
<comment type="subcellular location">
    <subcellularLocation>
        <location evidence="1 14">Cell outer membrane</location>
        <topology evidence="1 14">Multi-pass membrane protein</topology>
    </subcellularLocation>
</comment>
<keyword evidence="10 15" id="KW-0798">TonB box</keyword>
<evidence type="ECO:0000256" key="15">
    <source>
        <dbReference type="RuleBase" id="RU003357"/>
    </source>
</evidence>
<evidence type="ECO:0000256" key="12">
    <source>
        <dbReference type="ARBA" id="ARBA00023170"/>
    </source>
</evidence>
<protein>
    <submittedName>
        <fullName evidence="19">TonB-dependent receptor</fullName>
    </submittedName>
</protein>
<evidence type="ECO:0000256" key="10">
    <source>
        <dbReference type="ARBA" id="ARBA00023077"/>
    </source>
</evidence>
<comment type="similarity">
    <text evidence="2 14 15">Belongs to the TonB-dependent receptor family.</text>
</comment>
<dbReference type="SUPFAM" id="SSF56935">
    <property type="entry name" value="Porins"/>
    <property type="match status" value="1"/>
</dbReference>
<name>A0ABR6ZWN4_9BURK</name>
<dbReference type="EMBL" id="JACOGF010000014">
    <property type="protein sequence ID" value="MBC3920283.1"/>
    <property type="molecule type" value="Genomic_DNA"/>
</dbReference>
<dbReference type="Proteomes" id="UP000650424">
    <property type="component" value="Unassembled WGS sequence"/>
</dbReference>
<dbReference type="InterPro" id="IPR037066">
    <property type="entry name" value="Plug_dom_sf"/>
</dbReference>
<dbReference type="Gene3D" id="2.40.170.20">
    <property type="entry name" value="TonB-dependent receptor, beta-barrel domain"/>
    <property type="match status" value="1"/>
</dbReference>
<evidence type="ECO:0000256" key="4">
    <source>
        <dbReference type="ARBA" id="ARBA00022452"/>
    </source>
</evidence>
<feature type="domain" description="TonB-dependent receptor-like beta-barrel" evidence="17">
    <location>
        <begin position="279"/>
        <end position="756"/>
    </location>
</feature>
<dbReference type="Pfam" id="PF00593">
    <property type="entry name" value="TonB_dep_Rec_b-barrel"/>
    <property type="match status" value="1"/>
</dbReference>
<evidence type="ECO:0000256" key="14">
    <source>
        <dbReference type="PROSITE-ProRule" id="PRU01360"/>
    </source>
</evidence>
<keyword evidence="4 14" id="KW-1134">Transmembrane beta strand</keyword>
<organism evidence="19 20">
    <name type="scientific">Undibacterium hunanense</name>
    <dbReference type="NCBI Taxonomy" id="2762292"/>
    <lineage>
        <taxon>Bacteria</taxon>
        <taxon>Pseudomonadati</taxon>
        <taxon>Pseudomonadota</taxon>
        <taxon>Betaproteobacteria</taxon>
        <taxon>Burkholderiales</taxon>
        <taxon>Oxalobacteraceae</taxon>
        <taxon>Undibacterium</taxon>
    </lineage>
</organism>
<proteinExistence type="inferred from homology"/>
<evidence type="ECO:0000256" key="11">
    <source>
        <dbReference type="ARBA" id="ARBA00023136"/>
    </source>
</evidence>
<keyword evidence="3 14" id="KW-0813">Transport</keyword>
<evidence type="ECO:0000313" key="19">
    <source>
        <dbReference type="EMBL" id="MBC3920283.1"/>
    </source>
</evidence>
<evidence type="ECO:0000256" key="8">
    <source>
        <dbReference type="ARBA" id="ARBA00023004"/>
    </source>
</evidence>
<feature type="chain" id="PRO_5045246258" evidence="16">
    <location>
        <begin position="34"/>
        <end position="801"/>
    </location>
</feature>
<evidence type="ECO:0000256" key="1">
    <source>
        <dbReference type="ARBA" id="ARBA00004571"/>
    </source>
</evidence>
<feature type="domain" description="TonB-dependent receptor plug" evidence="18">
    <location>
        <begin position="68"/>
        <end position="147"/>
    </location>
</feature>
<evidence type="ECO:0000256" key="2">
    <source>
        <dbReference type="ARBA" id="ARBA00009810"/>
    </source>
</evidence>
<dbReference type="RefSeq" id="WP_186949662.1">
    <property type="nucleotide sequence ID" value="NZ_JACOGF010000014.1"/>
</dbReference>
<dbReference type="InterPro" id="IPR000531">
    <property type="entry name" value="Beta-barrel_TonB"/>
</dbReference>
<feature type="signal peptide" evidence="16">
    <location>
        <begin position="1"/>
        <end position="33"/>
    </location>
</feature>
<evidence type="ECO:0000256" key="9">
    <source>
        <dbReference type="ARBA" id="ARBA00023065"/>
    </source>
</evidence>
<comment type="caution">
    <text evidence="19">The sequence shown here is derived from an EMBL/GenBank/DDBJ whole genome shotgun (WGS) entry which is preliminary data.</text>
</comment>
<reference evidence="19 20" key="1">
    <citation type="submission" date="2020-08" db="EMBL/GenBank/DDBJ databases">
        <title>Novel species isolated from subtropical streams in China.</title>
        <authorList>
            <person name="Lu H."/>
        </authorList>
    </citation>
    <scope>NUCLEOTIDE SEQUENCE [LARGE SCALE GENOMIC DNA]</scope>
    <source>
        <strain evidence="19 20">CY18W</strain>
    </source>
</reference>
<evidence type="ECO:0000256" key="16">
    <source>
        <dbReference type="SAM" id="SignalP"/>
    </source>
</evidence>
<keyword evidence="11 14" id="KW-0472">Membrane</keyword>
<evidence type="ECO:0000256" key="3">
    <source>
        <dbReference type="ARBA" id="ARBA00022448"/>
    </source>
</evidence>
<evidence type="ECO:0000259" key="18">
    <source>
        <dbReference type="Pfam" id="PF07715"/>
    </source>
</evidence>
<keyword evidence="5" id="KW-0410">Iron transport</keyword>
<dbReference type="PANTHER" id="PTHR32552">
    <property type="entry name" value="FERRICHROME IRON RECEPTOR-RELATED"/>
    <property type="match status" value="1"/>
</dbReference>
<evidence type="ECO:0000256" key="6">
    <source>
        <dbReference type="ARBA" id="ARBA00022692"/>
    </source>
</evidence>
<dbReference type="PROSITE" id="PS52016">
    <property type="entry name" value="TONB_DEPENDENT_REC_3"/>
    <property type="match status" value="1"/>
</dbReference>
<evidence type="ECO:0000259" key="17">
    <source>
        <dbReference type="Pfam" id="PF00593"/>
    </source>
</evidence>
<evidence type="ECO:0000256" key="7">
    <source>
        <dbReference type="ARBA" id="ARBA00022729"/>
    </source>
</evidence>
<dbReference type="InterPro" id="IPR039426">
    <property type="entry name" value="TonB-dep_rcpt-like"/>
</dbReference>
<keyword evidence="13 14" id="KW-0998">Cell outer membrane</keyword>
<keyword evidence="6 14" id="KW-0812">Transmembrane</keyword>
<sequence length="801" mass="88049">MKQSNKSSAFPSRLSVVAIACQLAMLGMSSAYAQTEEVKQTAETTESADAKRVTITGRKVGTGLMVDEDAPKARSTVTREELIKQRPTGNAYQALDLLPAVNSYNYDGTGLFGGGLTLRGFNSDQIGFTVNGVPVNDSGSFSVFPQEFVDQENTCTNFVTQGSTDVDSPHVGATGGNIGITTCEPEKERRIRAMQTFGSLKMYKSFLRYDTGLIGDSKTRFFISASHARSDKWKGEGQAQRNHVDLGGRIDFDRFNYINGNILVNSAVNNNINSISLAQMNQFGYNYDFSSSFTPGHVTPVKGTAQVEVGPSPQYYKLAANPFQNVIASVTGQFRLAENTDLKVLPYFWYGYGTGGVQQKVVAENGFLNAGKLTGTVDLNGDGDTLDRIIMAGSSVTRTQRPGITASISHTMNNHTLLGGFWFEQATHRQTGPIVPVDASGNSTDVWLRDGIILRPDGTPYESRDWKTISTAWQFFLQDTISLMDNKLSINIGVRSPHVKRDFTNYANEGGTLATYTTTYNVQQTYSDLLPQLGIKYQIDNTNQLYASLAKNMKAPPNFAFAPTSNNVQFVNGVATITGNLKEETAWNLDVGYRHQSDKLTAQVDIFNVDFKNRQGNAYDPIADKSIYTNVGAVSMRGMEIEMGNKPINGLSFYGSVSYTQSKVKDNIVFSKTAFLPTSGNEFSLTPNWKYGLSAQYETGAFYGRFKFKHTSAQYASLMNDELVPSYHVLDFDAGYQFPNWGMMKKPTVRLNVSNILNEQYRNPSSATILNTKAVNGVNASTAFYYLGAPRFTSVTLSADF</sequence>